<name>A0A7X3H2N1_9GAMM</name>
<dbReference type="Proteomes" id="UP000437638">
    <property type="component" value="Unassembled WGS sequence"/>
</dbReference>
<dbReference type="Pfam" id="PF03446">
    <property type="entry name" value="NAD_binding_2"/>
    <property type="match status" value="1"/>
</dbReference>
<dbReference type="GO" id="GO:0016491">
    <property type="term" value="F:oxidoreductase activity"/>
    <property type="evidence" value="ECO:0007669"/>
    <property type="project" value="UniProtKB-KW"/>
</dbReference>
<feature type="active site" evidence="4">
    <location>
        <position position="175"/>
    </location>
</feature>
<gene>
    <name evidence="7" type="ORF">GPM19_14715</name>
</gene>
<dbReference type="PIRSF" id="PIRSF000103">
    <property type="entry name" value="HIBADH"/>
    <property type="match status" value="1"/>
</dbReference>
<feature type="domain" description="3-hydroxyisobutyrate dehydrogenase-like NAD-binding" evidence="6">
    <location>
        <begin position="169"/>
        <end position="288"/>
    </location>
</feature>
<evidence type="ECO:0000256" key="4">
    <source>
        <dbReference type="PIRSR" id="PIRSR000103-1"/>
    </source>
</evidence>
<feature type="domain" description="6-phosphogluconate dehydrogenase NADP-binding" evidence="5">
    <location>
        <begin position="6"/>
        <end position="166"/>
    </location>
</feature>
<protein>
    <submittedName>
        <fullName evidence="7">NAD-binding protein</fullName>
    </submittedName>
</protein>
<comment type="caution">
    <text evidence="7">The sequence shown here is derived from an EMBL/GenBank/DDBJ whole genome shotgun (WGS) entry which is preliminary data.</text>
</comment>
<evidence type="ECO:0000313" key="8">
    <source>
        <dbReference type="Proteomes" id="UP000437638"/>
    </source>
</evidence>
<dbReference type="GO" id="GO:0051287">
    <property type="term" value="F:NAD binding"/>
    <property type="evidence" value="ECO:0007669"/>
    <property type="project" value="InterPro"/>
</dbReference>
<dbReference type="SUPFAM" id="SSF48179">
    <property type="entry name" value="6-phosphogluconate dehydrogenase C-terminal domain-like"/>
    <property type="match status" value="1"/>
</dbReference>
<dbReference type="EMBL" id="WTKP01000013">
    <property type="protein sequence ID" value="MWJ29433.1"/>
    <property type="molecule type" value="Genomic_DNA"/>
</dbReference>
<keyword evidence="3" id="KW-0520">NAD</keyword>
<accession>A0A7X3H2N1</accession>
<evidence type="ECO:0000313" key="7">
    <source>
        <dbReference type="EMBL" id="MWJ29433.1"/>
    </source>
</evidence>
<dbReference type="SUPFAM" id="SSF51735">
    <property type="entry name" value="NAD(P)-binding Rossmann-fold domains"/>
    <property type="match status" value="1"/>
</dbReference>
<dbReference type="InterPro" id="IPR008927">
    <property type="entry name" value="6-PGluconate_DH-like_C_sf"/>
</dbReference>
<dbReference type="AlphaFoldDB" id="A0A7X3H2N1"/>
<dbReference type="InterPro" id="IPR006115">
    <property type="entry name" value="6PGDH_NADP-bd"/>
</dbReference>
<dbReference type="Pfam" id="PF14833">
    <property type="entry name" value="NAD_binding_11"/>
    <property type="match status" value="1"/>
</dbReference>
<proteinExistence type="inferred from homology"/>
<dbReference type="PANTHER" id="PTHR43060:SF15">
    <property type="entry name" value="3-HYDROXYISOBUTYRATE DEHYDROGENASE-LIKE 1, MITOCHONDRIAL-RELATED"/>
    <property type="match status" value="1"/>
</dbReference>
<evidence type="ECO:0000256" key="3">
    <source>
        <dbReference type="ARBA" id="ARBA00023027"/>
    </source>
</evidence>
<dbReference type="PROSITE" id="PS00895">
    <property type="entry name" value="3_HYDROXYISOBUT_DH"/>
    <property type="match status" value="1"/>
</dbReference>
<evidence type="ECO:0000256" key="1">
    <source>
        <dbReference type="ARBA" id="ARBA00009080"/>
    </source>
</evidence>
<dbReference type="InterPro" id="IPR029154">
    <property type="entry name" value="HIBADH-like_NADP-bd"/>
</dbReference>
<comment type="similarity">
    <text evidence="1">Belongs to the HIBADH-related family.</text>
</comment>
<evidence type="ECO:0000259" key="6">
    <source>
        <dbReference type="Pfam" id="PF14833"/>
    </source>
</evidence>
<dbReference type="RefSeq" id="WP_160419765.1">
    <property type="nucleotide sequence ID" value="NZ_WTKP01000013.1"/>
</dbReference>
<dbReference type="GO" id="GO:0050661">
    <property type="term" value="F:NADP binding"/>
    <property type="evidence" value="ECO:0007669"/>
    <property type="project" value="InterPro"/>
</dbReference>
<dbReference type="GO" id="GO:0016054">
    <property type="term" value="P:organic acid catabolic process"/>
    <property type="evidence" value="ECO:0007669"/>
    <property type="project" value="UniProtKB-ARBA"/>
</dbReference>
<keyword evidence="8" id="KW-1185">Reference proteome</keyword>
<dbReference type="Gene3D" id="3.40.50.720">
    <property type="entry name" value="NAD(P)-binding Rossmann-like Domain"/>
    <property type="match status" value="1"/>
</dbReference>
<dbReference type="Gene3D" id="1.10.1040.10">
    <property type="entry name" value="N-(1-d-carboxylethyl)-l-norvaline Dehydrogenase, domain 2"/>
    <property type="match status" value="1"/>
</dbReference>
<dbReference type="InterPro" id="IPR036291">
    <property type="entry name" value="NAD(P)-bd_dom_sf"/>
</dbReference>
<reference evidence="7 8" key="1">
    <citation type="submission" date="2019-12" db="EMBL/GenBank/DDBJ databases">
        <title>Halomonas rutogse sp. nov. isolated from two lakes on Tibetan Plateau.</title>
        <authorList>
            <person name="Gao P."/>
        </authorList>
    </citation>
    <scope>NUCLEOTIDE SEQUENCE [LARGE SCALE GENOMIC DNA]</scope>
    <source>
        <strain evidence="7 8">ZH2S</strain>
    </source>
</reference>
<evidence type="ECO:0000259" key="5">
    <source>
        <dbReference type="Pfam" id="PF03446"/>
    </source>
</evidence>
<keyword evidence="2" id="KW-0560">Oxidoreductase</keyword>
<dbReference type="InterPro" id="IPR013328">
    <property type="entry name" value="6PGD_dom2"/>
</dbReference>
<dbReference type="PANTHER" id="PTHR43060">
    <property type="entry name" value="3-HYDROXYISOBUTYRATE DEHYDROGENASE-LIKE 1, MITOCHONDRIAL-RELATED"/>
    <property type="match status" value="1"/>
</dbReference>
<sequence length="293" mass="31386">MRDITTVAFIGLGVMGHPMAGHLAKTGLSLRVYNRTATKADSWVAEYGGSAHATPREAAEGADLVLVCVGNDDDVRQVTIREDGVLGGMHEGAVLVDHTTASADLAESLDATCRKQGVHFIDAPVSGGQQGAENGTLTIMCGGEEETFAHVRPALEHYAKAVTLMGSAGSGQMTKMVNQICIAGLVQGLAEGLHFAEQAGLDRQQVIDVVAQGAAGSWQMNNRHKTMIEDSYEHGFAVNWMRKDLAICLEQARRIDATLPVTALVDQFYADVQQMGGGRWDTSSLLKRLRPRD</sequence>
<evidence type="ECO:0000256" key="2">
    <source>
        <dbReference type="ARBA" id="ARBA00023002"/>
    </source>
</evidence>
<dbReference type="InterPro" id="IPR002204">
    <property type="entry name" value="3-OH-isobutyrate_DH-rel_CS"/>
</dbReference>
<dbReference type="InterPro" id="IPR015815">
    <property type="entry name" value="HIBADH-related"/>
</dbReference>
<organism evidence="7 8">
    <name type="scientific">Vreelandella zhuhanensis</name>
    <dbReference type="NCBI Taxonomy" id="2684210"/>
    <lineage>
        <taxon>Bacteria</taxon>
        <taxon>Pseudomonadati</taxon>
        <taxon>Pseudomonadota</taxon>
        <taxon>Gammaproteobacteria</taxon>
        <taxon>Oceanospirillales</taxon>
        <taxon>Halomonadaceae</taxon>
        <taxon>Vreelandella</taxon>
    </lineage>
</organism>